<organism evidence="1 2">
    <name type="scientific">Solanum commersonii</name>
    <name type="common">Commerson's wild potato</name>
    <name type="synonym">Commerson's nightshade</name>
    <dbReference type="NCBI Taxonomy" id="4109"/>
    <lineage>
        <taxon>Eukaryota</taxon>
        <taxon>Viridiplantae</taxon>
        <taxon>Streptophyta</taxon>
        <taxon>Embryophyta</taxon>
        <taxon>Tracheophyta</taxon>
        <taxon>Spermatophyta</taxon>
        <taxon>Magnoliopsida</taxon>
        <taxon>eudicotyledons</taxon>
        <taxon>Gunneridae</taxon>
        <taxon>Pentapetalae</taxon>
        <taxon>asterids</taxon>
        <taxon>lamiids</taxon>
        <taxon>Solanales</taxon>
        <taxon>Solanaceae</taxon>
        <taxon>Solanoideae</taxon>
        <taxon>Solaneae</taxon>
        <taxon>Solanum</taxon>
    </lineage>
</organism>
<gene>
    <name evidence="1" type="ORF">H5410_061349</name>
</gene>
<comment type="caution">
    <text evidence="1">The sequence shown here is derived from an EMBL/GenBank/DDBJ whole genome shotgun (WGS) entry which is preliminary data.</text>
</comment>
<evidence type="ECO:0000313" key="2">
    <source>
        <dbReference type="Proteomes" id="UP000824120"/>
    </source>
</evidence>
<dbReference type="EMBL" id="JACXVP010000012">
    <property type="protein sequence ID" value="KAG5571583.1"/>
    <property type="molecule type" value="Genomic_DNA"/>
</dbReference>
<protein>
    <submittedName>
        <fullName evidence="1">Uncharacterized protein</fullName>
    </submittedName>
</protein>
<sequence>MQVRGLETNSGVKKVQFDEEDVKVRLATQTILKIICFMYQWSLLPNSGDIDDDVTHRIGSA</sequence>
<accession>A0A9J5W8C4</accession>
<name>A0A9J5W8C4_SOLCO</name>
<reference evidence="1 2" key="1">
    <citation type="submission" date="2020-09" db="EMBL/GenBank/DDBJ databases">
        <title>De no assembly of potato wild relative species, Solanum commersonii.</title>
        <authorList>
            <person name="Cho K."/>
        </authorList>
    </citation>
    <scope>NUCLEOTIDE SEQUENCE [LARGE SCALE GENOMIC DNA]</scope>
    <source>
        <strain evidence="1">LZ3.2</strain>
        <tissue evidence="1">Leaf</tissue>
    </source>
</reference>
<keyword evidence="2" id="KW-1185">Reference proteome</keyword>
<evidence type="ECO:0000313" key="1">
    <source>
        <dbReference type="EMBL" id="KAG5571583.1"/>
    </source>
</evidence>
<dbReference type="AlphaFoldDB" id="A0A9J5W8C4"/>
<dbReference type="Proteomes" id="UP000824120">
    <property type="component" value="Chromosome 12"/>
</dbReference>
<dbReference type="OrthoDB" id="768353at2759"/>
<proteinExistence type="predicted"/>